<accession>A0A9D4Z172</accession>
<dbReference type="Pfam" id="PF01753">
    <property type="entry name" value="zf-MYND"/>
    <property type="match status" value="1"/>
</dbReference>
<feature type="region of interest" description="Disordered" evidence="5">
    <location>
        <begin position="36"/>
        <end position="198"/>
    </location>
</feature>
<reference evidence="8" key="2">
    <citation type="submission" date="2020-11" db="EMBL/GenBank/DDBJ databases">
        <authorList>
            <person name="Cecchin M."/>
            <person name="Marcolungo L."/>
            <person name="Rossato M."/>
            <person name="Girolomoni L."/>
            <person name="Cosentino E."/>
            <person name="Cuine S."/>
            <person name="Li-Beisson Y."/>
            <person name="Delledonne M."/>
            <person name="Ballottari M."/>
        </authorList>
    </citation>
    <scope>NUCLEOTIDE SEQUENCE</scope>
    <source>
        <strain evidence="8">211/11P</strain>
        <tissue evidence="8">Whole cell</tissue>
    </source>
</reference>
<keyword evidence="3" id="KW-0862">Zinc</keyword>
<dbReference type="InterPro" id="IPR002893">
    <property type="entry name" value="Znf_MYND"/>
</dbReference>
<reference evidence="8" key="1">
    <citation type="journal article" date="2019" name="Plant J.">
        <title>Chlorella vulgaris genome assembly and annotation reveals the molecular basis for metabolic acclimation to high light conditions.</title>
        <authorList>
            <person name="Cecchin M."/>
            <person name="Marcolungo L."/>
            <person name="Rossato M."/>
            <person name="Girolomoni L."/>
            <person name="Cosentino E."/>
            <person name="Cuine S."/>
            <person name="Li-Beisson Y."/>
            <person name="Delledonne M."/>
            <person name="Ballottari M."/>
        </authorList>
    </citation>
    <scope>NUCLEOTIDE SEQUENCE</scope>
    <source>
        <strain evidence="8">211/11P</strain>
    </source>
</reference>
<evidence type="ECO:0000259" key="7">
    <source>
        <dbReference type="PROSITE" id="PS50865"/>
    </source>
</evidence>
<keyword evidence="1" id="KW-0479">Metal-binding</keyword>
<evidence type="ECO:0000313" key="9">
    <source>
        <dbReference type="Proteomes" id="UP001055712"/>
    </source>
</evidence>
<dbReference type="Gene3D" id="6.10.140.2220">
    <property type="match status" value="1"/>
</dbReference>
<dbReference type="SUPFAM" id="SSF144232">
    <property type="entry name" value="HIT/MYND zinc finger-like"/>
    <property type="match status" value="1"/>
</dbReference>
<name>A0A9D4Z172_CHLVU</name>
<evidence type="ECO:0000313" key="8">
    <source>
        <dbReference type="EMBL" id="KAI3437604.1"/>
    </source>
</evidence>
<dbReference type="OrthoDB" id="540581at2759"/>
<feature type="compositionally biased region" description="Low complexity" evidence="5">
    <location>
        <begin position="50"/>
        <end position="69"/>
    </location>
</feature>
<sequence>MATFIALLRLLLANLAHVWDTLWQAFLEWQEQRKQQASSAPAKRRRRQKAAVPAATAAATVAAPAAQAHAADKSAVKPTPGAPSQFAGGSAATLPTCAAPPPASKPSAKPPPAAASDSSSSSEDECEAPAASTLPASWASLAGAAPQSDAGAWEPVRSKKPARPAAGSASGAGGRAGAAPPLNQHQKKRGTLRTCDRPGCGAQGRGFRKCGSCGTVHYCTPACQGSDWERHEPQCV</sequence>
<comment type="caution">
    <text evidence="8">The sequence shown here is derived from an EMBL/GenBank/DDBJ whole genome shotgun (WGS) entry which is preliminary data.</text>
</comment>
<feature type="signal peptide" evidence="6">
    <location>
        <begin position="1"/>
        <end position="18"/>
    </location>
</feature>
<protein>
    <recommendedName>
        <fullName evidence="7">MYND-type domain-containing protein</fullName>
    </recommendedName>
</protein>
<keyword evidence="9" id="KW-1185">Reference proteome</keyword>
<dbReference type="AlphaFoldDB" id="A0A9D4Z172"/>
<dbReference type="PROSITE" id="PS50865">
    <property type="entry name" value="ZF_MYND_2"/>
    <property type="match status" value="1"/>
</dbReference>
<organism evidence="8 9">
    <name type="scientific">Chlorella vulgaris</name>
    <name type="common">Green alga</name>
    <dbReference type="NCBI Taxonomy" id="3077"/>
    <lineage>
        <taxon>Eukaryota</taxon>
        <taxon>Viridiplantae</taxon>
        <taxon>Chlorophyta</taxon>
        <taxon>core chlorophytes</taxon>
        <taxon>Trebouxiophyceae</taxon>
        <taxon>Chlorellales</taxon>
        <taxon>Chlorellaceae</taxon>
        <taxon>Chlorella clade</taxon>
        <taxon>Chlorella</taxon>
    </lineage>
</organism>
<keyword evidence="2 4" id="KW-0863">Zinc-finger</keyword>
<feature type="chain" id="PRO_5039262756" description="MYND-type domain-containing protein" evidence="6">
    <location>
        <begin position="19"/>
        <end position="236"/>
    </location>
</feature>
<feature type="compositionally biased region" description="Pro residues" evidence="5">
    <location>
        <begin position="98"/>
        <end position="113"/>
    </location>
</feature>
<keyword evidence="6" id="KW-0732">Signal</keyword>
<evidence type="ECO:0000256" key="5">
    <source>
        <dbReference type="SAM" id="MobiDB-lite"/>
    </source>
</evidence>
<gene>
    <name evidence="8" type="ORF">D9Q98_000056</name>
</gene>
<dbReference type="GO" id="GO:0008270">
    <property type="term" value="F:zinc ion binding"/>
    <property type="evidence" value="ECO:0007669"/>
    <property type="project" value="UniProtKB-KW"/>
</dbReference>
<evidence type="ECO:0000256" key="4">
    <source>
        <dbReference type="PROSITE-ProRule" id="PRU00134"/>
    </source>
</evidence>
<feature type="domain" description="MYND-type" evidence="7">
    <location>
        <begin position="197"/>
        <end position="235"/>
    </location>
</feature>
<dbReference type="Proteomes" id="UP001055712">
    <property type="component" value="Unassembled WGS sequence"/>
</dbReference>
<dbReference type="EMBL" id="SIDB01000001">
    <property type="protein sequence ID" value="KAI3437604.1"/>
    <property type="molecule type" value="Genomic_DNA"/>
</dbReference>
<evidence type="ECO:0000256" key="6">
    <source>
        <dbReference type="SAM" id="SignalP"/>
    </source>
</evidence>
<proteinExistence type="predicted"/>
<evidence type="ECO:0000256" key="3">
    <source>
        <dbReference type="ARBA" id="ARBA00022833"/>
    </source>
</evidence>
<evidence type="ECO:0000256" key="1">
    <source>
        <dbReference type="ARBA" id="ARBA00022723"/>
    </source>
</evidence>
<evidence type="ECO:0000256" key="2">
    <source>
        <dbReference type="ARBA" id="ARBA00022771"/>
    </source>
</evidence>